<feature type="domain" description="Micro-fibrillar-associated protein 1 C-terminal" evidence="2">
    <location>
        <begin position="154"/>
        <end position="376"/>
    </location>
</feature>
<evidence type="ECO:0000313" key="4">
    <source>
        <dbReference type="Proteomes" id="UP000245768"/>
    </source>
</evidence>
<gene>
    <name evidence="3" type="ORF">FA10DRAFT_298476</name>
</gene>
<reference evidence="3 4" key="1">
    <citation type="journal article" date="2018" name="Mol. Biol. Evol.">
        <title>Broad Genomic Sampling Reveals a Smut Pathogenic Ancestry of the Fungal Clade Ustilaginomycotina.</title>
        <authorList>
            <person name="Kijpornyongpan T."/>
            <person name="Mondo S.J."/>
            <person name="Barry K."/>
            <person name="Sandor L."/>
            <person name="Lee J."/>
            <person name="Lipzen A."/>
            <person name="Pangilinan J."/>
            <person name="LaButti K."/>
            <person name="Hainaut M."/>
            <person name="Henrissat B."/>
            <person name="Grigoriev I.V."/>
            <person name="Spatafora J.W."/>
            <person name="Aime M.C."/>
        </authorList>
    </citation>
    <scope>NUCLEOTIDE SEQUENCE [LARGE SCALE GENOMIC DNA]</scope>
    <source>
        <strain evidence="3 4">MCA 4198</strain>
    </source>
</reference>
<dbReference type="Pfam" id="PF06991">
    <property type="entry name" value="MFAP1"/>
    <property type="match status" value="1"/>
</dbReference>
<dbReference type="GeneID" id="37046518"/>
<feature type="compositionally biased region" description="Basic and acidic residues" evidence="1">
    <location>
        <begin position="205"/>
        <end position="221"/>
    </location>
</feature>
<name>A0A316YVE5_9BASI</name>
<feature type="compositionally biased region" description="Acidic residues" evidence="1">
    <location>
        <begin position="96"/>
        <end position="111"/>
    </location>
</feature>
<evidence type="ECO:0000256" key="1">
    <source>
        <dbReference type="SAM" id="MobiDB-lite"/>
    </source>
</evidence>
<feature type="region of interest" description="Disordered" evidence="1">
    <location>
        <begin position="358"/>
        <end position="445"/>
    </location>
</feature>
<feature type="region of interest" description="Disordered" evidence="1">
    <location>
        <begin position="1"/>
        <end position="221"/>
    </location>
</feature>
<dbReference type="InterPro" id="IPR009730">
    <property type="entry name" value="MFAP1_C"/>
</dbReference>
<feature type="compositionally biased region" description="Basic and acidic residues" evidence="1">
    <location>
        <begin position="372"/>
        <end position="445"/>
    </location>
</feature>
<accession>A0A316YVE5</accession>
<organism evidence="3 4">
    <name type="scientific">Acaromyces ingoldii</name>
    <dbReference type="NCBI Taxonomy" id="215250"/>
    <lineage>
        <taxon>Eukaryota</taxon>
        <taxon>Fungi</taxon>
        <taxon>Dikarya</taxon>
        <taxon>Basidiomycota</taxon>
        <taxon>Ustilaginomycotina</taxon>
        <taxon>Exobasidiomycetes</taxon>
        <taxon>Exobasidiales</taxon>
        <taxon>Cryptobasidiaceae</taxon>
        <taxon>Acaromyces</taxon>
    </lineage>
</organism>
<evidence type="ECO:0000313" key="3">
    <source>
        <dbReference type="EMBL" id="PWN93036.1"/>
    </source>
</evidence>
<keyword evidence="4" id="KW-1185">Reference proteome</keyword>
<feature type="compositionally biased region" description="Low complexity" evidence="1">
    <location>
        <begin position="185"/>
        <end position="196"/>
    </location>
</feature>
<dbReference type="OrthoDB" id="1111734at2759"/>
<dbReference type="AlphaFoldDB" id="A0A316YVE5"/>
<dbReference type="Proteomes" id="UP000245768">
    <property type="component" value="Unassembled WGS sequence"/>
</dbReference>
<dbReference type="EMBL" id="KZ819634">
    <property type="protein sequence ID" value="PWN93036.1"/>
    <property type="molecule type" value="Genomic_DNA"/>
</dbReference>
<dbReference type="PANTHER" id="PTHR15327">
    <property type="entry name" value="MICROFIBRIL-ASSOCIATED PROTEIN"/>
    <property type="match status" value="1"/>
</dbReference>
<sequence length="445" mass="50405">MSSAPRVQRAATRYRPGKAPAGANQQPLDSDSDESESELQPTQKQKQQPKEEEVDLSTGIKALQDRQQRRTAGIVIQQGASVPSLKDVQVGKKEEVEESSDEYETDTDEEEPPKSVFRPKAAAAGVAAPPPVTAGAAQKEESSEYETDSEEEESSEEEEAPKPLLKPLFQSKKQRESSAPKAAEAGGIDAKMAAGAGADGDDEEAKARAQAEARRMESHNLAAERIKREVLEAAAAKEAQTDVDDTDGLDPDAEFQAWRIRELERIKRDREAASAREEEREEIERRRAMPEARRLQEDMEHAKKTRDEKVRGNAGFMQKYYHKGSFFQDFDILKKRDYTEATEGAVDKSLLPKVMQVRDYGKASRSKWTHLANEDTSRRQEDPRWKGMSRRDEEGRDGSQRRRDETKTGANRADIRRGEQRQWGGERRRSRSPDRSRRREDEPRR</sequence>
<dbReference type="InterPro" id="IPR033194">
    <property type="entry name" value="MFAP1"/>
</dbReference>
<dbReference type="STRING" id="215250.A0A316YVE5"/>
<feature type="region of interest" description="Disordered" evidence="1">
    <location>
        <begin position="268"/>
        <end position="310"/>
    </location>
</feature>
<protein>
    <recommendedName>
        <fullName evidence="2">Micro-fibrillar-associated protein 1 C-terminal domain-containing protein</fullName>
    </recommendedName>
</protein>
<feature type="compositionally biased region" description="Acidic residues" evidence="1">
    <location>
        <begin position="143"/>
        <end position="159"/>
    </location>
</feature>
<feature type="compositionally biased region" description="Low complexity" evidence="1">
    <location>
        <begin position="121"/>
        <end position="137"/>
    </location>
</feature>
<evidence type="ECO:0000259" key="2">
    <source>
        <dbReference type="Pfam" id="PF06991"/>
    </source>
</evidence>
<dbReference type="RefSeq" id="XP_025380234.1">
    <property type="nucleotide sequence ID" value="XM_025524602.1"/>
</dbReference>
<dbReference type="InParanoid" id="A0A316YVE5"/>
<proteinExistence type="predicted"/>